<keyword evidence="6" id="KW-1185">Reference proteome</keyword>
<dbReference type="Pfam" id="PF01520">
    <property type="entry name" value="Amidase_3"/>
    <property type="match status" value="1"/>
</dbReference>
<dbReference type="EMBL" id="BAABIZ010000006">
    <property type="protein sequence ID" value="GAA5107113.1"/>
    <property type="molecule type" value="Genomic_DNA"/>
</dbReference>
<gene>
    <name evidence="5" type="ORF">GCM10023261_08190</name>
</gene>
<dbReference type="InterPro" id="IPR002508">
    <property type="entry name" value="MurNAc-LAA_cat"/>
</dbReference>
<dbReference type="CDD" id="cd02696">
    <property type="entry name" value="MurNAc-LAA"/>
    <property type="match status" value="1"/>
</dbReference>
<dbReference type="InterPro" id="IPR050695">
    <property type="entry name" value="N-acetylmuramoyl_amidase_3"/>
</dbReference>
<dbReference type="Gene3D" id="3.40.630.40">
    <property type="entry name" value="Zn-dependent exopeptidases"/>
    <property type="match status" value="1"/>
</dbReference>
<dbReference type="SMART" id="SM00646">
    <property type="entry name" value="Ami_3"/>
    <property type="match status" value="1"/>
</dbReference>
<dbReference type="PANTHER" id="PTHR30404">
    <property type="entry name" value="N-ACETYLMURAMOYL-L-ALANINE AMIDASE"/>
    <property type="match status" value="1"/>
</dbReference>
<dbReference type="SUPFAM" id="SSF53187">
    <property type="entry name" value="Zn-dependent exopeptidases"/>
    <property type="match status" value="1"/>
</dbReference>
<organism evidence="5 6">
    <name type="scientific">Bartonella jaculi</name>
    <dbReference type="NCBI Taxonomy" id="686226"/>
    <lineage>
        <taxon>Bacteria</taxon>
        <taxon>Pseudomonadati</taxon>
        <taxon>Pseudomonadota</taxon>
        <taxon>Alphaproteobacteria</taxon>
        <taxon>Hyphomicrobiales</taxon>
        <taxon>Bartonellaceae</taxon>
        <taxon>Bartonella</taxon>
    </lineage>
</organism>
<dbReference type="RefSeq" id="WP_345115568.1">
    <property type="nucleotide sequence ID" value="NZ_BAABIZ010000006.1"/>
</dbReference>
<comment type="caution">
    <text evidence="5">The sequence shown here is derived from an EMBL/GenBank/DDBJ whole genome shotgun (WGS) entry which is preliminary data.</text>
</comment>
<name>A0ABP9N1S1_9HYPH</name>
<proteinExistence type="predicted"/>
<dbReference type="EC" id="3.5.1.28" evidence="2"/>
<dbReference type="Gene3D" id="2.60.40.3500">
    <property type="match status" value="1"/>
</dbReference>
<dbReference type="Proteomes" id="UP001500864">
    <property type="component" value="Unassembled WGS sequence"/>
</dbReference>
<accession>A0ABP9N1S1</accession>
<dbReference type="PANTHER" id="PTHR30404:SF0">
    <property type="entry name" value="N-ACETYLMURAMOYL-L-ALANINE AMIDASE AMIC"/>
    <property type="match status" value="1"/>
</dbReference>
<sequence>MIKRVSTKKLKAASWNVIWHFTYYLLLLLVVVFPAHIQAADALKLVNLRTIGDNTRTRIIAVFNAEPNIRLQILDSPARLVINLPTVDFSAQNTPFKKQNTLSSMLSDVRYSFSDIRTSRIILTSKIAFVVEKSTIQKLENGLWQLLIDITQSTQKKFDEILKNQQKAISNTKTQISLTRDFRVVLDPGHGGIDGGARGGTGILEKDVTLAFAYALRDELKKDPHTIVTLTRDSDVFLRLSERVKKAQEFGADLFISIHADTIDVHSLRGATVYTISDKASDAIAKSLAESENKVDLLDGLPAEESLEVTDILIDLARRETHTFSVNFANSIIANLSKNNINLINNPHRYADFQVLKAPDIPSVLIEVGYLSNKEDEKLLNNPQWRKQMAASIAHSVRQFAESRQKIIQPL</sequence>
<evidence type="ECO:0000259" key="4">
    <source>
        <dbReference type="SMART" id="SM00646"/>
    </source>
</evidence>
<feature type="domain" description="MurNAc-LAA" evidence="4">
    <location>
        <begin position="244"/>
        <end position="398"/>
    </location>
</feature>
<keyword evidence="3" id="KW-0378">Hydrolase</keyword>
<evidence type="ECO:0000313" key="6">
    <source>
        <dbReference type="Proteomes" id="UP001500864"/>
    </source>
</evidence>
<evidence type="ECO:0000256" key="2">
    <source>
        <dbReference type="ARBA" id="ARBA00011901"/>
    </source>
</evidence>
<protein>
    <recommendedName>
        <fullName evidence="2">N-acetylmuramoyl-L-alanine amidase</fullName>
        <ecNumber evidence="2">3.5.1.28</ecNumber>
    </recommendedName>
</protein>
<comment type="catalytic activity">
    <reaction evidence="1">
        <text>Hydrolyzes the link between N-acetylmuramoyl residues and L-amino acid residues in certain cell-wall glycopeptides.</text>
        <dbReference type="EC" id="3.5.1.28"/>
    </reaction>
</comment>
<reference evidence="6" key="1">
    <citation type="journal article" date="2019" name="Int. J. Syst. Evol. Microbiol.">
        <title>The Global Catalogue of Microorganisms (GCM) 10K type strain sequencing project: providing services to taxonomists for standard genome sequencing and annotation.</title>
        <authorList>
            <consortium name="The Broad Institute Genomics Platform"/>
            <consortium name="The Broad Institute Genome Sequencing Center for Infectious Disease"/>
            <person name="Wu L."/>
            <person name="Ma J."/>
        </authorList>
    </citation>
    <scope>NUCLEOTIDE SEQUENCE [LARGE SCALE GENOMIC DNA]</scope>
    <source>
        <strain evidence="6">JCM 17712</strain>
    </source>
</reference>
<evidence type="ECO:0000256" key="3">
    <source>
        <dbReference type="ARBA" id="ARBA00022801"/>
    </source>
</evidence>
<evidence type="ECO:0000313" key="5">
    <source>
        <dbReference type="EMBL" id="GAA5107113.1"/>
    </source>
</evidence>
<evidence type="ECO:0000256" key="1">
    <source>
        <dbReference type="ARBA" id="ARBA00001561"/>
    </source>
</evidence>